<dbReference type="GeneID" id="9094532"/>
<sequence>MTKKLSYLGNRTTRLLVWVDPVTPPRLLYGESQCSRGKKITAVSENVGMLSMPGTLISNLVKSRRQSRQV</sequence>
<name>A0A0A2VJH1_PARBA</name>
<evidence type="ECO:0000313" key="1">
    <source>
        <dbReference type="EMBL" id="KGQ01044.1"/>
    </source>
</evidence>
<dbReference type="EMBL" id="KN294011">
    <property type="protein sequence ID" value="KGQ01044.1"/>
    <property type="molecule type" value="Genomic_DNA"/>
</dbReference>
<reference evidence="1 2" key="1">
    <citation type="journal article" date="2011" name="PLoS Genet.">
        <title>Comparative genomic analysis of human fungal pathogens causing paracoccidioidomycosis.</title>
        <authorList>
            <person name="Desjardins C.A."/>
            <person name="Champion M.D."/>
            <person name="Holder J.W."/>
            <person name="Muszewska A."/>
            <person name="Goldberg J."/>
            <person name="Bailao A.M."/>
            <person name="Brigido M.M."/>
            <person name="Ferreira M.E."/>
            <person name="Garcia A.M."/>
            <person name="Grynberg M."/>
            <person name="Gujja S."/>
            <person name="Heiman D.I."/>
            <person name="Henn M.R."/>
            <person name="Kodira C.D."/>
            <person name="Leon-Narvaez H."/>
            <person name="Longo L.V."/>
            <person name="Ma L.J."/>
            <person name="Malavazi I."/>
            <person name="Matsuo A.L."/>
            <person name="Morais F.V."/>
            <person name="Pereira M."/>
            <person name="Rodriguez-Brito S."/>
            <person name="Sakthikumar S."/>
            <person name="Salem-Izacc S.M."/>
            <person name="Sykes S.M."/>
            <person name="Teixeira M.M."/>
            <person name="Vallejo M.C."/>
            <person name="Walter M.E."/>
            <person name="Yandava C."/>
            <person name="Young S."/>
            <person name="Zeng Q."/>
            <person name="Zucker J."/>
            <person name="Felipe M.S."/>
            <person name="Goldman G.H."/>
            <person name="Haas B.J."/>
            <person name="McEwen J.G."/>
            <person name="Nino-Vega G."/>
            <person name="Puccia R."/>
            <person name="San-Blas G."/>
            <person name="Soares C.M."/>
            <person name="Birren B.W."/>
            <person name="Cuomo C.A."/>
        </authorList>
    </citation>
    <scope>NUCLEOTIDE SEQUENCE [LARGE SCALE GENOMIC DNA]</scope>
    <source>
        <strain evidence="2">ATCC MYA-826 / Pb01</strain>
    </source>
</reference>
<evidence type="ECO:0000313" key="2">
    <source>
        <dbReference type="Proteomes" id="UP000002059"/>
    </source>
</evidence>
<dbReference type="Proteomes" id="UP000002059">
    <property type="component" value="Partially assembled WGS sequence"/>
</dbReference>
<dbReference type="RefSeq" id="XP_002791355.2">
    <property type="nucleotide sequence ID" value="XM_002791309.2"/>
</dbReference>
<dbReference type="HOGENOM" id="CLU_2758466_0_0_1"/>
<keyword evidence="2" id="KW-1185">Reference proteome</keyword>
<dbReference type="KEGG" id="pbl:PAAG_12295"/>
<proteinExistence type="predicted"/>
<gene>
    <name evidence="1" type="ORF">PAAG_12295</name>
</gene>
<dbReference type="AlphaFoldDB" id="A0A0A2VJH1"/>
<organism evidence="1 2">
    <name type="scientific">Paracoccidioides lutzii (strain ATCC MYA-826 / Pb01)</name>
    <name type="common">Paracoccidioides brasiliensis</name>
    <dbReference type="NCBI Taxonomy" id="502779"/>
    <lineage>
        <taxon>Eukaryota</taxon>
        <taxon>Fungi</taxon>
        <taxon>Dikarya</taxon>
        <taxon>Ascomycota</taxon>
        <taxon>Pezizomycotina</taxon>
        <taxon>Eurotiomycetes</taxon>
        <taxon>Eurotiomycetidae</taxon>
        <taxon>Onygenales</taxon>
        <taxon>Ajellomycetaceae</taxon>
        <taxon>Paracoccidioides</taxon>
    </lineage>
</organism>
<accession>A0A0A2VJH1</accession>
<dbReference type="VEuPathDB" id="FungiDB:PAAG_12295"/>
<protein>
    <submittedName>
        <fullName evidence="1">Uncharacterized protein</fullName>
    </submittedName>
</protein>